<dbReference type="EMBL" id="JABEVY010000077">
    <property type="protein sequence ID" value="KAF5251029.1"/>
    <property type="molecule type" value="Genomic_DNA"/>
</dbReference>
<accession>A0A8H5E8H4</accession>
<reference evidence="1 2" key="1">
    <citation type="journal article" date="2020" name="BMC Genomics">
        <title>Correction to: Identification and distribution of gene clusters required for synthesis of sphingolipid metabolism inhibitors in diverse species of the filamentous fungus Fusarium.</title>
        <authorList>
            <person name="Kim H.S."/>
            <person name="Lohmar J.M."/>
            <person name="Busman M."/>
            <person name="Brown D.W."/>
            <person name="Naumann T.A."/>
            <person name="Divon H.H."/>
            <person name="Lysoe E."/>
            <person name="Uhlig S."/>
            <person name="Proctor R.H."/>
        </authorList>
    </citation>
    <scope>NUCLEOTIDE SEQUENCE [LARGE SCALE GENOMIC DNA]</scope>
    <source>
        <strain evidence="1 2">NRRL 25214</strain>
    </source>
</reference>
<organism evidence="1 2">
    <name type="scientific">Fusarium anthophilum</name>
    <dbReference type="NCBI Taxonomy" id="48485"/>
    <lineage>
        <taxon>Eukaryota</taxon>
        <taxon>Fungi</taxon>
        <taxon>Dikarya</taxon>
        <taxon>Ascomycota</taxon>
        <taxon>Pezizomycotina</taxon>
        <taxon>Sordariomycetes</taxon>
        <taxon>Hypocreomycetidae</taxon>
        <taxon>Hypocreales</taxon>
        <taxon>Nectriaceae</taxon>
        <taxon>Fusarium</taxon>
        <taxon>Fusarium fujikuroi species complex</taxon>
    </lineage>
</organism>
<proteinExistence type="predicted"/>
<dbReference type="Proteomes" id="UP000573603">
    <property type="component" value="Unassembled WGS sequence"/>
</dbReference>
<evidence type="ECO:0000313" key="1">
    <source>
        <dbReference type="EMBL" id="KAF5251029.1"/>
    </source>
</evidence>
<comment type="caution">
    <text evidence="1">The sequence shown here is derived from an EMBL/GenBank/DDBJ whole genome shotgun (WGS) entry which is preliminary data.</text>
</comment>
<protein>
    <submittedName>
        <fullName evidence="1">Uncharacterized protein</fullName>
    </submittedName>
</protein>
<gene>
    <name evidence="1" type="ORF">FANTH_3790</name>
</gene>
<sequence>MHVISDDTVPPPWSVLQSTFSSKDTDTEFVVMCNYRQFIISASADSFFRSPALKNKYLFFLKVADNYELDGYTLEDFYDWIVEPLLPEFRELPEITSTLTLHHFLFPKTHKYDIRGDEDQLVAVPSNDSSEITPIFGIQLPKETCAPWPCYDPKDIQLPEKRNTHGPPSYKPSRLLLRDEKSAFFKPMRHGDEKSFVEELEKYKNIRDAHLPESFQISRLIGLVRDNIGRAFGLL</sequence>
<evidence type="ECO:0000313" key="2">
    <source>
        <dbReference type="Proteomes" id="UP000573603"/>
    </source>
</evidence>
<name>A0A8H5E8H4_9HYPO</name>
<dbReference type="AlphaFoldDB" id="A0A8H5E8H4"/>
<keyword evidence="2" id="KW-1185">Reference proteome</keyword>